<evidence type="ECO:0000313" key="3">
    <source>
        <dbReference type="Proteomes" id="UP000325536"/>
    </source>
</evidence>
<feature type="signal peptide" evidence="1">
    <location>
        <begin position="1"/>
        <end position="19"/>
    </location>
</feature>
<name>A0A5P3MU01_NEIAN</name>
<feature type="chain" id="PRO_5030973677" description="Excinuclease ABC subunit A" evidence="1">
    <location>
        <begin position="20"/>
        <end position="134"/>
    </location>
</feature>
<keyword evidence="1" id="KW-0732">Signal</keyword>
<evidence type="ECO:0008006" key="4">
    <source>
        <dbReference type="Google" id="ProtNLM"/>
    </source>
</evidence>
<dbReference type="RefSeq" id="WP_123795551.1">
    <property type="nucleotide sequence ID" value="NZ_CP031699.1"/>
</dbReference>
<reference evidence="2 3" key="1">
    <citation type="submission" date="2018-08" db="EMBL/GenBank/DDBJ databases">
        <title>Neisseria animalis ATCC 49930 complete genome.</title>
        <authorList>
            <person name="Veseli I.A."/>
            <person name="Mascarenhas dos Santos A.C."/>
            <person name="Buttler R."/>
            <person name="Pombert J.-F."/>
        </authorList>
    </citation>
    <scope>NUCLEOTIDE SEQUENCE [LARGE SCALE GENOMIC DNA]</scope>
    <source>
        <strain evidence="2 3">ATCC 49930</strain>
    </source>
</reference>
<keyword evidence="3" id="KW-1185">Reference proteome</keyword>
<evidence type="ECO:0000256" key="1">
    <source>
        <dbReference type="SAM" id="SignalP"/>
    </source>
</evidence>
<dbReference type="OrthoDB" id="6697078at2"/>
<dbReference type="Proteomes" id="UP000325536">
    <property type="component" value="Chromosome"/>
</dbReference>
<sequence length="134" mass="14329">MKKFIFTLCIAGIAGNALANEAAVNLVQRMYGEAAKGRAGIEVVAKYADSGLKQAIRRADASDMLCVGEDPMWGNQDPQTRAKVTVKSAGGNKVSASFKQYGQNVRRSYTVNCKGGSCKVSDVSGLKRELAQCY</sequence>
<dbReference type="KEGG" id="naq:D0T90_06865"/>
<dbReference type="AlphaFoldDB" id="A0A5P3MU01"/>
<proteinExistence type="predicted"/>
<evidence type="ECO:0000313" key="2">
    <source>
        <dbReference type="EMBL" id="QEY24241.1"/>
    </source>
</evidence>
<protein>
    <recommendedName>
        <fullName evidence="4">Excinuclease ABC subunit A</fullName>
    </recommendedName>
</protein>
<organism evidence="2 3">
    <name type="scientific">Neisseria animalis</name>
    <dbReference type="NCBI Taxonomy" id="492"/>
    <lineage>
        <taxon>Bacteria</taxon>
        <taxon>Pseudomonadati</taxon>
        <taxon>Pseudomonadota</taxon>
        <taxon>Betaproteobacteria</taxon>
        <taxon>Neisseriales</taxon>
        <taxon>Neisseriaceae</taxon>
        <taxon>Neisseria</taxon>
    </lineage>
</organism>
<dbReference type="EMBL" id="CP031699">
    <property type="protein sequence ID" value="QEY24241.1"/>
    <property type="molecule type" value="Genomic_DNA"/>
</dbReference>
<accession>A0A5P3MU01</accession>
<gene>
    <name evidence="2" type="ORF">D0T90_06865</name>
</gene>